<sequence>MICIIKKEKTPTEIILKALSKLRHAISSKELLKRTGIKDKSVFYDTLHQMQVRGDVYVNKRHQVFGKAGQTRVTATVYSLSEGFAFVRPENGGDDLYVSSDRLKGAIVGDTVLLKNIVETPRGKKAEVASITKRRQWVTTGTVRKSYNGFEIVPDIAIRYNLPILKSDLMGARPGDKVQAELVRVPRREKLSARVVKIYGTAESAKICSDAIVDQNGIPTVFSEEVLAEAARAAKEPITQEELGARLDLRGEVICTIDGADAKDLDDAISVRRTERGFDLGVHIADVSHYVREDSAVDEEAFLRGTSVYFADRVIPMLPKELSNGACSLNAGEDKLTFSALIRLDEKGEILSYRFEKTVIHSRVRGVYSEVNRIFSGEADEALLQKYAPVLESLKAGRELAKILEQRSRDKGAMDFESGESMFTLDENGVCVDVRPRVQGEAEKMIEQLMITANQAAARLAKEEQLPFVYRIHENPDPERIKALVSLAAALGFSTQRLRSEKPSPADFSELLGQVKGTPAEQVISHQVLRTMEKAKYSTEPVGHFGLALADYCHFTSPIRRYPDLAIHRILSQAQSLGQIELALRFASFAAAAASESSKCEVRAMTAERSAEDCYKAEFMKAHVGEEFDGVVSGVTQRGVFVQLRNSVEGFVPIGAFPNADYRFDGVVTQVDERTGSRITIGTPMRILVAAADIPTGRIDFMPAGQEINSKETV</sequence>
<dbReference type="InterPro" id="IPR050180">
    <property type="entry name" value="RNR_Ribonuclease"/>
</dbReference>
<keyword evidence="7 8" id="KW-0694">RNA-binding</keyword>
<evidence type="ECO:0000256" key="1">
    <source>
        <dbReference type="ARBA" id="ARBA00001849"/>
    </source>
</evidence>
<dbReference type="RefSeq" id="WP_326840901.1">
    <property type="nucleotide sequence ID" value="NZ_SVNY01000007.1"/>
</dbReference>
<dbReference type="PANTHER" id="PTHR23355:SF9">
    <property type="entry name" value="DIS3-LIKE EXONUCLEASE 2"/>
    <property type="match status" value="1"/>
</dbReference>
<comment type="function">
    <text evidence="8">3'-5' exoribonuclease that releases 5'-nucleoside monophosphates and is involved in maturation of structured RNAs.</text>
</comment>
<dbReference type="InterPro" id="IPR013223">
    <property type="entry name" value="RNase_B_OB_dom"/>
</dbReference>
<dbReference type="InterPro" id="IPR011805">
    <property type="entry name" value="RNase_R"/>
</dbReference>
<dbReference type="NCBIfam" id="TIGR02063">
    <property type="entry name" value="RNase_R"/>
    <property type="match status" value="1"/>
</dbReference>
<evidence type="ECO:0000256" key="2">
    <source>
        <dbReference type="ARBA" id="ARBA00004496"/>
    </source>
</evidence>
<dbReference type="Pfam" id="PF17876">
    <property type="entry name" value="CSD2"/>
    <property type="match status" value="1"/>
</dbReference>
<dbReference type="GO" id="GO:0008859">
    <property type="term" value="F:exoribonuclease II activity"/>
    <property type="evidence" value="ECO:0007669"/>
    <property type="project" value="UniProtKB-UniRule"/>
</dbReference>
<evidence type="ECO:0000256" key="5">
    <source>
        <dbReference type="ARBA" id="ARBA00022801"/>
    </source>
</evidence>
<evidence type="ECO:0000256" key="4">
    <source>
        <dbReference type="ARBA" id="ARBA00022722"/>
    </source>
</evidence>
<organism evidence="10 11">
    <name type="scientific">Faecalispora sporosphaeroides</name>
    <dbReference type="NCBI Taxonomy" id="1549"/>
    <lineage>
        <taxon>Bacteria</taxon>
        <taxon>Bacillati</taxon>
        <taxon>Bacillota</taxon>
        <taxon>Clostridia</taxon>
        <taxon>Eubacteriales</taxon>
        <taxon>Oscillospiraceae</taxon>
        <taxon>Faecalispora</taxon>
    </lineage>
</organism>
<comment type="similarity">
    <text evidence="8">Belongs to the RNR ribonuclease family. RNase R subfamily.</text>
</comment>
<dbReference type="SMART" id="SM00955">
    <property type="entry name" value="RNB"/>
    <property type="match status" value="1"/>
</dbReference>
<dbReference type="HAMAP" id="MF_01895">
    <property type="entry name" value="RNase_R"/>
    <property type="match status" value="1"/>
</dbReference>
<dbReference type="SMART" id="SM00357">
    <property type="entry name" value="CSP"/>
    <property type="match status" value="1"/>
</dbReference>
<dbReference type="AlphaFoldDB" id="A0A928KZL2"/>
<name>A0A928KZL2_9FIRM</name>
<dbReference type="Pfam" id="PF00575">
    <property type="entry name" value="S1"/>
    <property type="match status" value="1"/>
</dbReference>
<dbReference type="Proteomes" id="UP000754750">
    <property type="component" value="Unassembled WGS sequence"/>
</dbReference>
<dbReference type="NCBIfam" id="TIGR00358">
    <property type="entry name" value="3_prime_RNase"/>
    <property type="match status" value="1"/>
</dbReference>
<dbReference type="GO" id="GO:0005829">
    <property type="term" value="C:cytosol"/>
    <property type="evidence" value="ECO:0007669"/>
    <property type="project" value="TreeGrafter"/>
</dbReference>
<evidence type="ECO:0000256" key="3">
    <source>
        <dbReference type="ARBA" id="ARBA00022490"/>
    </source>
</evidence>
<feature type="domain" description="S1 motif" evidence="9">
    <location>
        <begin position="625"/>
        <end position="704"/>
    </location>
</feature>
<dbReference type="InterPro" id="IPR003029">
    <property type="entry name" value="S1_domain"/>
</dbReference>
<dbReference type="InterPro" id="IPR040476">
    <property type="entry name" value="CSD2"/>
</dbReference>
<dbReference type="PANTHER" id="PTHR23355">
    <property type="entry name" value="RIBONUCLEASE"/>
    <property type="match status" value="1"/>
</dbReference>
<reference evidence="10" key="1">
    <citation type="submission" date="2019-04" db="EMBL/GenBank/DDBJ databases">
        <title>Evolution of Biomass-Degrading Anaerobic Consortia Revealed by Metagenomics.</title>
        <authorList>
            <person name="Peng X."/>
        </authorList>
    </citation>
    <scope>NUCLEOTIDE SEQUENCE</scope>
    <source>
        <strain evidence="10">SIG551</strain>
    </source>
</reference>
<evidence type="ECO:0000256" key="8">
    <source>
        <dbReference type="HAMAP-Rule" id="MF_01895"/>
    </source>
</evidence>
<dbReference type="InterPro" id="IPR012340">
    <property type="entry name" value="NA-bd_OB-fold"/>
</dbReference>
<dbReference type="InterPro" id="IPR004476">
    <property type="entry name" value="RNase_II/RNase_R"/>
</dbReference>
<evidence type="ECO:0000313" key="10">
    <source>
        <dbReference type="EMBL" id="MBE6834549.1"/>
    </source>
</evidence>
<dbReference type="CDD" id="cd04471">
    <property type="entry name" value="S1_RNase_R"/>
    <property type="match status" value="1"/>
</dbReference>
<accession>A0A928KZL2</accession>
<evidence type="ECO:0000313" key="11">
    <source>
        <dbReference type="Proteomes" id="UP000754750"/>
    </source>
</evidence>
<dbReference type="EC" id="3.1.13.1" evidence="8"/>
<keyword evidence="6 8" id="KW-0269">Exonuclease</keyword>
<dbReference type="Gene3D" id="2.40.50.140">
    <property type="entry name" value="Nucleic acid-binding proteins"/>
    <property type="match status" value="2"/>
</dbReference>
<dbReference type="PROSITE" id="PS50126">
    <property type="entry name" value="S1"/>
    <property type="match status" value="1"/>
</dbReference>
<evidence type="ECO:0000256" key="7">
    <source>
        <dbReference type="ARBA" id="ARBA00022884"/>
    </source>
</evidence>
<evidence type="ECO:0000259" key="9">
    <source>
        <dbReference type="PROSITE" id="PS50126"/>
    </source>
</evidence>
<dbReference type="Pfam" id="PF00773">
    <property type="entry name" value="RNB"/>
    <property type="match status" value="1"/>
</dbReference>
<keyword evidence="3 8" id="KW-0963">Cytoplasm</keyword>
<dbReference type="GO" id="GO:0006402">
    <property type="term" value="P:mRNA catabolic process"/>
    <property type="evidence" value="ECO:0007669"/>
    <property type="project" value="TreeGrafter"/>
</dbReference>
<proteinExistence type="inferred from homology"/>
<dbReference type="InterPro" id="IPR011129">
    <property type="entry name" value="CSD"/>
</dbReference>
<dbReference type="SUPFAM" id="SSF50249">
    <property type="entry name" value="Nucleic acid-binding proteins"/>
    <property type="match status" value="3"/>
</dbReference>
<gene>
    <name evidence="8 10" type="primary">rnr</name>
    <name evidence="10" type="ORF">E7512_13400</name>
</gene>
<dbReference type="GO" id="GO:0003723">
    <property type="term" value="F:RNA binding"/>
    <property type="evidence" value="ECO:0007669"/>
    <property type="project" value="UniProtKB-UniRule"/>
</dbReference>
<evidence type="ECO:0000256" key="6">
    <source>
        <dbReference type="ARBA" id="ARBA00022839"/>
    </source>
</evidence>
<keyword evidence="4 8" id="KW-0540">Nuclease</keyword>
<comment type="caution">
    <text evidence="10">The sequence shown here is derived from an EMBL/GenBank/DDBJ whole genome shotgun (WGS) entry which is preliminary data.</text>
</comment>
<keyword evidence="5 8" id="KW-0378">Hydrolase</keyword>
<dbReference type="EMBL" id="SVNY01000007">
    <property type="protein sequence ID" value="MBE6834549.1"/>
    <property type="molecule type" value="Genomic_DNA"/>
</dbReference>
<protein>
    <recommendedName>
        <fullName evidence="8">Ribonuclease R</fullName>
        <shortName evidence="8">RNase R</shortName>
        <ecNumber evidence="8">3.1.13.1</ecNumber>
    </recommendedName>
</protein>
<comment type="catalytic activity">
    <reaction evidence="1 8">
        <text>Exonucleolytic cleavage in the 3'- to 5'-direction to yield nucleoside 5'-phosphates.</text>
        <dbReference type="EC" id="3.1.13.1"/>
    </reaction>
</comment>
<dbReference type="InterPro" id="IPR001900">
    <property type="entry name" value="RNase_II/R"/>
</dbReference>
<comment type="subcellular location">
    <subcellularLocation>
        <location evidence="2 8">Cytoplasm</location>
    </subcellularLocation>
</comment>
<dbReference type="Pfam" id="PF08206">
    <property type="entry name" value="OB_RNB"/>
    <property type="match status" value="1"/>
</dbReference>